<name>A0A511T551_MYXFU</name>
<feature type="chain" id="PRO_5022659350" description="Lipoprotein" evidence="1">
    <location>
        <begin position="25"/>
        <end position="535"/>
    </location>
</feature>
<evidence type="ECO:0000256" key="1">
    <source>
        <dbReference type="SAM" id="SignalP"/>
    </source>
</evidence>
<feature type="signal peptide" evidence="1">
    <location>
        <begin position="1"/>
        <end position="24"/>
    </location>
</feature>
<reference evidence="3 4" key="1">
    <citation type="submission" date="2016-10" db="EMBL/GenBank/DDBJ databases">
        <authorList>
            <person name="Varghese N."/>
            <person name="Submissions S."/>
        </authorList>
    </citation>
    <scope>NUCLEOTIDE SEQUENCE [LARGE SCALE GENOMIC DNA]</scope>
    <source>
        <strain evidence="3 4">DSM 16525</strain>
    </source>
</reference>
<evidence type="ECO:0000313" key="4">
    <source>
        <dbReference type="Proteomes" id="UP000183760"/>
    </source>
</evidence>
<evidence type="ECO:0000313" key="2">
    <source>
        <dbReference type="EMBL" id="GEN09285.1"/>
    </source>
</evidence>
<dbReference type="Proteomes" id="UP000183760">
    <property type="component" value="Unassembled WGS sequence"/>
</dbReference>
<keyword evidence="1" id="KW-0732">Signal</keyword>
<comment type="caution">
    <text evidence="2">The sequence shown here is derived from an EMBL/GenBank/DDBJ whole genome shotgun (WGS) entry which is preliminary data.</text>
</comment>
<keyword evidence="4" id="KW-1185">Reference proteome</keyword>
<dbReference type="RefSeq" id="WP_046714735.1">
    <property type="nucleotide sequence ID" value="NZ_BJXR01000033.1"/>
</dbReference>
<evidence type="ECO:0008006" key="6">
    <source>
        <dbReference type="Google" id="ProtNLM"/>
    </source>
</evidence>
<organism evidence="2 5">
    <name type="scientific">Myxococcus fulvus</name>
    <dbReference type="NCBI Taxonomy" id="33"/>
    <lineage>
        <taxon>Bacteria</taxon>
        <taxon>Pseudomonadati</taxon>
        <taxon>Myxococcota</taxon>
        <taxon>Myxococcia</taxon>
        <taxon>Myxococcales</taxon>
        <taxon>Cystobacterineae</taxon>
        <taxon>Myxococcaceae</taxon>
        <taxon>Myxococcus</taxon>
    </lineage>
</organism>
<evidence type="ECO:0000313" key="3">
    <source>
        <dbReference type="EMBL" id="SEU17093.1"/>
    </source>
</evidence>
<dbReference type="InterPro" id="IPR011044">
    <property type="entry name" value="Quino_amine_DH_bsu"/>
</dbReference>
<dbReference type="SUPFAM" id="SSF50969">
    <property type="entry name" value="YVTN repeat-like/Quinoprotein amine dehydrogenase"/>
    <property type="match status" value="1"/>
</dbReference>
<sequence length="535" mass="57056">MLHPPVTRRAWRTALVLVSSLAIACGDDPPPPTPDPPQVALTVPQGNVAGTSLKLIATIAGCEKVNTLNIYDRTTFLKAFPSGGGTTNFELLASDIPYSNPLVGLAASLSLTAEVVCDDGRKNTSLPQPATFFPVSRANDDPQGLQVYAMPLAIDGSGSTATFLSCAKTTTGGIETMYRHNASGGAAGTLQAPTLCNASTVITPRNAQSGKRWVYTPGYGAFAIDRDFKMTARTPVDLEVNDLVVFPNGDALIRSVQGLIYRITHDTQDGLKIGVTRWEYQREISVGTPVGQLLIRGDGRVLFASHIEYSENRADIIVEELDGGTDSAGGTLQNTHIIRQLFTSNTATPRPVGQFSSDGSILYLGFALPEDKSQVLACVANLEGCEGNASKWATGVLTGKVQQIATYANGSRVAAATTQRVWLLDSTSGTIRNRELRSVDANGALHVKYLLPANPTSDLFFLNAPAAQGSTATLPVELVGVDQTLGSSAEGRELFRYQVSVSMGAAFDDSGRLWMRTNQKLLELQTTSQYRSARP</sequence>
<proteinExistence type="predicted"/>
<dbReference type="EMBL" id="FOIB01000005">
    <property type="protein sequence ID" value="SEU17093.1"/>
    <property type="molecule type" value="Genomic_DNA"/>
</dbReference>
<dbReference type="OrthoDB" id="5378357at2"/>
<accession>A0A511T551</accession>
<dbReference type="EMBL" id="BJXR01000033">
    <property type="protein sequence ID" value="GEN09285.1"/>
    <property type="molecule type" value="Genomic_DNA"/>
</dbReference>
<dbReference type="AlphaFoldDB" id="A0A511T551"/>
<reference evidence="2 5" key="2">
    <citation type="submission" date="2019-07" db="EMBL/GenBank/DDBJ databases">
        <title>Whole genome shotgun sequence of Myxococcus fulvus NBRC 100333.</title>
        <authorList>
            <person name="Hosoyama A."/>
            <person name="Uohara A."/>
            <person name="Ohji S."/>
            <person name="Ichikawa N."/>
        </authorList>
    </citation>
    <scope>NUCLEOTIDE SEQUENCE [LARGE SCALE GENOMIC DNA]</scope>
    <source>
        <strain evidence="2 5">NBRC 100333</strain>
    </source>
</reference>
<protein>
    <recommendedName>
        <fullName evidence="6">Lipoprotein</fullName>
    </recommendedName>
</protein>
<evidence type="ECO:0000313" key="5">
    <source>
        <dbReference type="Proteomes" id="UP000321514"/>
    </source>
</evidence>
<dbReference type="Proteomes" id="UP000321514">
    <property type="component" value="Unassembled WGS sequence"/>
</dbReference>
<gene>
    <name evidence="2" type="ORF">MFU01_43220</name>
    <name evidence="3" type="ORF">SAMN05443572_105541</name>
</gene>